<dbReference type="InterPro" id="IPR058669">
    <property type="entry name" value="TPR_IPO7/11-like"/>
</dbReference>
<comment type="subcellular location">
    <subcellularLocation>
        <location evidence="1">Nucleus</location>
    </subcellularLocation>
</comment>
<evidence type="ECO:0000313" key="7">
    <source>
        <dbReference type="EMBL" id="CAE0504169.1"/>
    </source>
</evidence>
<dbReference type="InterPro" id="IPR016024">
    <property type="entry name" value="ARM-type_fold"/>
</dbReference>
<dbReference type="GO" id="GO:0005829">
    <property type="term" value="C:cytosol"/>
    <property type="evidence" value="ECO:0007669"/>
    <property type="project" value="TreeGrafter"/>
</dbReference>
<reference evidence="7" key="1">
    <citation type="submission" date="2021-01" db="EMBL/GenBank/DDBJ databases">
        <authorList>
            <person name="Corre E."/>
            <person name="Pelletier E."/>
            <person name="Niang G."/>
            <person name="Scheremetjew M."/>
            <person name="Finn R."/>
            <person name="Kale V."/>
            <person name="Holt S."/>
            <person name="Cochrane G."/>
            <person name="Meng A."/>
            <person name="Brown T."/>
            <person name="Cohen L."/>
        </authorList>
    </citation>
    <scope>NUCLEOTIDE SEQUENCE</scope>
    <source>
        <strain evidence="7">CCMP1320</strain>
    </source>
</reference>
<feature type="domain" description="Importin N-terminal" evidence="6">
    <location>
        <begin position="35"/>
        <end position="109"/>
    </location>
</feature>
<proteinExistence type="inferred from homology"/>
<gene>
    <name evidence="7" type="ORF">DTER00134_LOCUS19242</name>
</gene>
<dbReference type="Pfam" id="PF03810">
    <property type="entry name" value="IBN_N"/>
    <property type="match status" value="1"/>
</dbReference>
<dbReference type="GO" id="GO:0005635">
    <property type="term" value="C:nuclear envelope"/>
    <property type="evidence" value="ECO:0007669"/>
    <property type="project" value="TreeGrafter"/>
</dbReference>
<dbReference type="GO" id="GO:0031267">
    <property type="term" value="F:small GTPase binding"/>
    <property type="evidence" value="ECO:0007669"/>
    <property type="project" value="InterPro"/>
</dbReference>
<evidence type="ECO:0000256" key="4">
    <source>
        <dbReference type="ARBA" id="ARBA00023242"/>
    </source>
</evidence>
<dbReference type="SMART" id="SM00913">
    <property type="entry name" value="IBN_N"/>
    <property type="match status" value="1"/>
</dbReference>
<dbReference type="InterPro" id="IPR011989">
    <property type="entry name" value="ARM-like"/>
</dbReference>
<sequence>MDASALPALTPADINAVLQCLTTALSPAQGANKHAEAVLASLEQRPGFCSCLAEIIGGRAAHDYSARWLASVHLKNTVVRHWRSKAERSGLSPQERAHLRAVMLGLIDQEDNQIAIQVALTVAKMARADFPQDWPNLFHDLLAQLSHEAQQQQHQSLAKTRRVYLVLHNLLKELSSKRLPSDQRSFHEVSVLLLPFLWTQWGTTTQVLLAGLPEALAESPAHPPPSPQSPAQQQQQQGGHDDSPLPPPRPAPAAGLLPSMECWILLLKCLRRVLLLGFGSDAKLTGKPTQQVAACLPTMVEALQQLLAARESAASHSSTGMSTNPLAAARRGQLLAMLDRGTLKLAKAHTQLQQAHPWATHASGALLPLLHFFCQLVISHGEHGVGTGVAANSRDRLLIQAMTYIHNVLTCQPYQRPSPPLPDPNPDQPGGGEAYMAAQAHAAMIADVQHGLQATWSPERLQGLCMALVGGYMKLTRRDLQDWETDSEEFYHAHDTSGWQDHPKLCAENLYLTLLKEHQGILAPLVVHLLQQACAACPLHPSAQQQHPPSASSDASAAAAFSPAMAAKEAVMNAVAVGAYELHDAIPFPTWLRTSLLPEILQGGAAALPLRRCAARVVAQWAENLETPDRPAVYSALMQIMAEPDACMKLTAATSLTALIGDWNFSEAQFSEFVGPLLHLVTSALPELHEMDSHTHMFHLMNLVVERMGEGIKPHVPPLLQVLPQQWVSAEGQSHVRIQIISMLQRLINVLGVECTSAYPILSALLPYVLDPSQREAAMLLEDGLGLWLVALRNAPPPLPPFLLQALFPHFVQLMMRSTEHMHVGTALLTSCVLAGGQEFLGACGNEVAALMCSLVGNVSARGLLLLLPPLGLTLIVSQGGSPVGSLTPALQQLLSLVVEGGSEGDELSVACSLSVFARLLLHAPQAFTGLLASAALSPAAVQAAVQPVQAAASAASSAAVPLPPPLVGAEANLGALCTAWCERFDAIAHPAHRRLNALALCALLALPAAAPLWWLDAILGCVTGVVASTTPDNPEGGGAAVAGYDVVPELARGNGPDPDADGAFVDLPLATSEDAEAESLRRQQLLASDPAARMGVVEALRQGLGAAEALHGPVFHASMARLDPTLQQQVAAALGGRSLG</sequence>
<evidence type="ECO:0000259" key="6">
    <source>
        <dbReference type="PROSITE" id="PS50166"/>
    </source>
</evidence>
<evidence type="ECO:0000256" key="2">
    <source>
        <dbReference type="ARBA" id="ARBA00007991"/>
    </source>
</evidence>
<dbReference type="SUPFAM" id="SSF48371">
    <property type="entry name" value="ARM repeat"/>
    <property type="match status" value="1"/>
</dbReference>
<feature type="compositionally biased region" description="Low complexity" evidence="5">
    <location>
        <begin position="229"/>
        <end position="238"/>
    </location>
</feature>
<dbReference type="Pfam" id="PF25758">
    <property type="entry name" value="TPR_IPO11"/>
    <property type="match status" value="1"/>
</dbReference>
<dbReference type="InterPro" id="IPR001494">
    <property type="entry name" value="Importin-beta_N"/>
</dbReference>
<keyword evidence="3" id="KW-0813">Transport</keyword>
<dbReference type="Gene3D" id="1.25.10.10">
    <property type="entry name" value="Leucine-rich Repeat Variant"/>
    <property type="match status" value="1"/>
</dbReference>
<dbReference type="GO" id="GO:0006606">
    <property type="term" value="P:protein import into nucleus"/>
    <property type="evidence" value="ECO:0007669"/>
    <property type="project" value="TreeGrafter"/>
</dbReference>
<name>A0A7S3R7B7_DUNTE</name>
<evidence type="ECO:0000256" key="5">
    <source>
        <dbReference type="SAM" id="MobiDB-lite"/>
    </source>
</evidence>
<dbReference type="PROSITE" id="PS50166">
    <property type="entry name" value="IMPORTIN_B_NT"/>
    <property type="match status" value="1"/>
</dbReference>
<dbReference type="PANTHER" id="PTHR10997">
    <property type="entry name" value="IMPORTIN-7, 8, 11"/>
    <property type="match status" value="1"/>
</dbReference>
<feature type="region of interest" description="Disordered" evidence="5">
    <location>
        <begin position="216"/>
        <end position="252"/>
    </location>
</feature>
<comment type="similarity">
    <text evidence="2">Belongs to the importin beta family.</text>
</comment>
<dbReference type="AlphaFoldDB" id="A0A7S3R7B7"/>
<protein>
    <recommendedName>
        <fullName evidence="6">Importin N-terminal domain-containing protein</fullName>
    </recommendedName>
</protein>
<keyword evidence="4" id="KW-0539">Nucleus</keyword>
<accession>A0A7S3R7B7</accession>
<evidence type="ECO:0000256" key="3">
    <source>
        <dbReference type="ARBA" id="ARBA00022448"/>
    </source>
</evidence>
<organism evidence="7">
    <name type="scientific">Dunaliella tertiolecta</name>
    <name type="common">Green alga</name>
    <dbReference type="NCBI Taxonomy" id="3047"/>
    <lineage>
        <taxon>Eukaryota</taxon>
        <taxon>Viridiplantae</taxon>
        <taxon>Chlorophyta</taxon>
        <taxon>core chlorophytes</taxon>
        <taxon>Chlorophyceae</taxon>
        <taxon>CS clade</taxon>
        <taxon>Chlamydomonadales</taxon>
        <taxon>Dunaliellaceae</taxon>
        <taxon>Dunaliella</taxon>
    </lineage>
</organism>
<dbReference type="PANTHER" id="PTHR10997:SF7">
    <property type="entry name" value="IMPORTIN-11"/>
    <property type="match status" value="1"/>
</dbReference>
<dbReference type="EMBL" id="HBIP01031682">
    <property type="protein sequence ID" value="CAE0504169.1"/>
    <property type="molecule type" value="Transcribed_RNA"/>
</dbReference>
<evidence type="ECO:0000256" key="1">
    <source>
        <dbReference type="ARBA" id="ARBA00004123"/>
    </source>
</evidence>